<dbReference type="PANTHER" id="PTHR30408:SF12">
    <property type="entry name" value="TYPE I RESTRICTION ENZYME MJAVIII SPECIFICITY SUBUNIT"/>
    <property type="match status" value="1"/>
</dbReference>
<keyword evidence="4" id="KW-1185">Reference proteome</keyword>
<dbReference type="InterPro" id="IPR044946">
    <property type="entry name" value="Restrct_endonuc_typeI_TRD_sf"/>
</dbReference>
<dbReference type="RefSeq" id="WP_157079738.1">
    <property type="nucleotide sequence ID" value="NZ_CBCRUZ010000004.1"/>
</dbReference>
<evidence type="ECO:0000256" key="1">
    <source>
        <dbReference type="ARBA" id="ARBA00022747"/>
    </source>
</evidence>
<evidence type="ECO:0000313" key="3">
    <source>
        <dbReference type="EMBL" id="QXQ14568.1"/>
    </source>
</evidence>
<name>A0ABX8S9M7_9ACTN</name>
<protein>
    <recommendedName>
        <fullName evidence="5">Restriction endonuclease subunit S</fullName>
    </recommendedName>
</protein>
<sequence>MGEWRTVRLGDVAAEVTVGHVGRMADQYQRLGVPFLRSQNVRPHRIDTTDLEYIDDAFHASLKKSALRAGDVVTVRTGSPGQSAVVPGWLDEANCSDLVITRPGPLLDARWLSYQLNWLTSTHIASRLVGAVQQHFNVRAAKELELCMPGVDEQRAIAEVLGALDDKIAANTNSQRLSATLTTSLYRHAVDADSLSVPFFRILNVDFGEAFKGDQFASTGEGRPLIRIRDLTSFEPQVWTVERRPAEVTVAPGDVVVGMDGEFRATWWLGDPGLLNQRVCRVHSSIAGGAFVAEAIRGPLAQIEREKTATTVIHLNKSDLERSSVRVPAPTKLTWFEGCAEPVVAALVSAARENRVLARTRDELLSLLLSGKLRVKDAAAVVSDVV</sequence>
<organism evidence="3 4">
    <name type="scientific">Skermania pinensis</name>
    <dbReference type="NCBI Taxonomy" id="39122"/>
    <lineage>
        <taxon>Bacteria</taxon>
        <taxon>Bacillati</taxon>
        <taxon>Actinomycetota</taxon>
        <taxon>Actinomycetes</taxon>
        <taxon>Mycobacteriales</taxon>
        <taxon>Gordoniaceae</taxon>
        <taxon>Skermania</taxon>
    </lineage>
</organism>
<gene>
    <name evidence="3" type="ORF">KV203_03945</name>
</gene>
<evidence type="ECO:0008006" key="5">
    <source>
        <dbReference type="Google" id="ProtNLM"/>
    </source>
</evidence>
<dbReference type="SUPFAM" id="SSF116734">
    <property type="entry name" value="DNA methylase specificity domain"/>
    <property type="match status" value="2"/>
</dbReference>
<dbReference type="EMBL" id="CP079105">
    <property type="protein sequence ID" value="QXQ14568.1"/>
    <property type="molecule type" value="Genomic_DNA"/>
</dbReference>
<dbReference type="InterPro" id="IPR052021">
    <property type="entry name" value="Type-I_RS_S_subunit"/>
</dbReference>
<dbReference type="PANTHER" id="PTHR30408">
    <property type="entry name" value="TYPE-1 RESTRICTION ENZYME ECOKI SPECIFICITY PROTEIN"/>
    <property type="match status" value="1"/>
</dbReference>
<keyword evidence="1" id="KW-0680">Restriction system</keyword>
<accession>A0ABX8S9M7</accession>
<keyword evidence="2" id="KW-0238">DNA-binding</keyword>
<dbReference type="Gene3D" id="3.90.220.20">
    <property type="entry name" value="DNA methylase specificity domains"/>
    <property type="match status" value="2"/>
</dbReference>
<dbReference type="Proteomes" id="UP000887023">
    <property type="component" value="Chromosome"/>
</dbReference>
<reference evidence="3" key="1">
    <citation type="submission" date="2021-07" db="EMBL/GenBank/DDBJ databases">
        <title>Candidatus Kaistella beijingensis sp. nov. isolated from a municipal wastewater treatment plant is involved in sludge foaming.</title>
        <authorList>
            <person name="Song Y."/>
            <person name="Liu S.-J."/>
        </authorList>
    </citation>
    <scope>NUCLEOTIDE SEQUENCE</scope>
    <source>
        <strain evidence="3">DSM 43998</strain>
    </source>
</reference>
<evidence type="ECO:0000256" key="2">
    <source>
        <dbReference type="ARBA" id="ARBA00023125"/>
    </source>
</evidence>
<evidence type="ECO:0000313" key="4">
    <source>
        <dbReference type="Proteomes" id="UP000887023"/>
    </source>
</evidence>
<proteinExistence type="predicted"/>